<dbReference type="OMA" id="LRIDMAC"/>
<dbReference type="PANTHER" id="PTHR30146:SF24">
    <property type="entry name" value="XYLOSE OPERON REGULATORY PROTEIN"/>
    <property type="match status" value="1"/>
</dbReference>
<evidence type="ECO:0000313" key="19">
    <source>
        <dbReference type="Proteomes" id="UP000314170"/>
    </source>
</evidence>
<dbReference type="Proteomes" id="UP000320896">
    <property type="component" value="Unassembled WGS sequence"/>
</dbReference>
<dbReference type="Gene3D" id="1.10.260.40">
    <property type="entry name" value="lambda repressor-like DNA-binding domains"/>
    <property type="match status" value="1"/>
</dbReference>
<reference evidence="5 14" key="1">
    <citation type="submission" date="2015-03" db="EMBL/GenBank/DDBJ databases">
        <authorList>
            <consortium name="Pathogen Informatics"/>
            <person name="Murphy D."/>
        </authorList>
    </citation>
    <scope>NUCLEOTIDE SEQUENCE [LARGE SCALE GENOMIC DNA]</scope>
    <source>
        <strain evidence="5 14">SMRU1873</strain>
    </source>
</reference>
<evidence type="ECO:0000256" key="3">
    <source>
        <dbReference type="ARBA" id="ARBA00023163"/>
    </source>
</evidence>
<dbReference type="InterPro" id="IPR000843">
    <property type="entry name" value="HTH_LacI"/>
</dbReference>
<keyword evidence="1" id="KW-0805">Transcription regulation</keyword>
<evidence type="ECO:0000313" key="10">
    <source>
        <dbReference type="EMBL" id="VNB71224.1"/>
    </source>
</evidence>
<dbReference type="SMART" id="SM00354">
    <property type="entry name" value="HTH_LACI"/>
    <property type="match status" value="1"/>
</dbReference>
<dbReference type="Proteomes" id="UP000314170">
    <property type="component" value="Unassembled WGS sequence"/>
</dbReference>
<dbReference type="RefSeq" id="WP_000256298.1">
    <property type="nucleotide sequence ID" value="NZ_AP018391.1"/>
</dbReference>
<dbReference type="PROSITE" id="PS00356">
    <property type="entry name" value="HTH_LACI_1"/>
    <property type="match status" value="1"/>
</dbReference>
<reference evidence="16 17" key="3">
    <citation type="submission" date="2019-04" db="EMBL/GenBank/DDBJ databases">
        <authorList>
            <consortium name="Pathogen Informatics"/>
        </authorList>
    </citation>
    <scope>NUCLEOTIDE SEQUENCE [LARGE SCALE GENOMIC DNA]</scope>
    <source>
        <strain evidence="12 19">GPSC38</strain>
        <strain evidence="17 18">GPSC47</strain>
        <strain evidence="13 21">GPSC535</strain>
        <strain evidence="10 16">GPSC54</strain>
    </source>
</reference>
<evidence type="ECO:0000313" key="11">
    <source>
        <dbReference type="EMBL" id="VOG81002.1"/>
    </source>
</evidence>
<evidence type="ECO:0000313" key="15">
    <source>
        <dbReference type="Proteomes" id="UP000254854"/>
    </source>
</evidence>
<evidence type="ECO:0000313" key="9">
    <source>
        <dbReference type="EMBL" id="VMD03630.1"/>
    </source>
</evidence>
<dbReference type="Proteomes" id="UP000043005">
    <property type="component" value="Unassembled WGS sequence"/>
</dbReference>
<reference evidence="7 15" key="2">
    <citation type="submission" date="2018-06" db="EMBL/GenBank/DDBJ databases">
        <authorList>
            <consortium name="Pathogen Informatics"/>
            <person name="Doyle S."/>
        </authorList>
    </citation>
    <scope>NUCLEOTIDE SEQUENCE [LARGE SCALE GENOMIC DNA]</scope>
    <source>
        <strain evidence="7 15">NCTC13734</strain>
    </source>
</reference>
<sequence>MVTIKDIARVSGVSHGTVSNVLNKKGNVSAAKIKLVEETAKKLGYNMNSQAQFLRKGASSKCFFLLFNNARKKYAEYFAEIDQLSLDVEYVYLHKFSEIKNKISAILSENPQFIVCLGFSPKRFVDIEDNIPIFEVDTYQSNKTLSSFDSDKIFEIVLELVRTEKLSNLYFISLTNEKEHSLFEYLTQKIKNSTHIQVQERLQLLSLYPTLKNFAKYDCIFVDDEDLMHTLLDLFDWFTIIDRPKICLIGSRVWFEKRNLFYIHLDYRILALNTAENLESGNSSIVPVKDGKQILTNQLFDGECDDIYLLTVHSPMNKALEILSEKYKQISGKNIKIIEKRYDELLEMIESGDVSSSFDMIRMDMAWLPTFGKKYFQEITSFRQTKSINQNISKSVSREYMYIDQKQYTFPLDVSSQILVYRKDLFEDSFLQRRYFEKTKRKLTVPKSYQEFDELSEFFTLTENPFSPTLYGHSLALSSSVRAACEFIPRFRERLAQSRMNLAVLPQVLTEYEKSYQFTEKSFNSSWNDFVTNLNSGKTSMEIIFSNYTSPLFDGLNVSAQFEFATATIPGNTPVIGGGSIGISKYSNRVEECLNFINWLYSEEISILLTSLGGFLPSKYVMQNRMLQFQYPWLSSLEDTFSIGSRTKWYGFNTDFRFEQMLGQELIESVKHRYG</sequence>
<dbReference type="InterPro" id="IPR006059">
    <property type="entry name" value="SBP"/>
</dbReference>
<evidence type="ECO:0000313" key="7">
    <source>
        <dbReference type="EMBL" id="SUN91271.1"/>
    </source>
</evidence>
<dbReference type="GO" id="GO:0003700">
    <property type="term" value="F:DNA-binding transcription factor activity"/>
    <property type="evidence" value="ECO:0007669"/>
    <property type="project" value="TreeGrafter"/>
</dbReference>
<dbReference type="EMBL" id="CABBZR010000013">
    <property type="protein sequence ID" value="VSJ53793.1"/>
    <property type="molecule type" value="Genomic_DNA"/>
</dbReference>
<dbReference type="InterPro" id="IPR010982">
    <property type="entry name" value="Lambda_DNA-bd_dom_sf"/>
</dbReference>
<protein>
    <submittedName>
        <fullName evidence="6">Extracellular solute-binding protein</fullName>
    </submittedName>
    <submittedName>
        <fullName evidence="5">LacI family transcriptional regulator</fullName>
    </submittedName>
</protein>
<dbReference type="CDD" id="cd01392">
    <property type="entry name" value="HTH_LacI"/>
    <property type="match status" value="1"/>
</dbReference>
<keyword evidence="2" id="KW-0238">DNA-binding</keyword>
<name>A0A0E7ZPQ7_STREE</name>
<reference evidence="8 20" key="4">
    <citation type="submission" date="2019-07" db="EMBL/GenBank/DDBJ databases">
        <authorList>
            <person name="Mohale T."/>
        </authorList>
    </citation>
    <scope>NUCLEOTIDE SEQUENCE [LARGE SCALE GENOMIC DNA]</scope>
    <source>
        <strain evidence="8 20">NTPn 126</strain>
    </source>
</reference>
<evidence type="ECO:0000313" key="5">
    <source>
        <dbReference type="EMBL" id="CJA60574.1"/>
    </source>
</evidence>
<gene>
    <name evidence="8" type="ORF">AZJ70_05465</name>
    <name evidence="5" type="ORF">ERS021383_02067</name>
    <name evidence="6" type="ORF">GM537_10060</name>
    <name evidence="7" type="ORF">NCTC13734_02078</name>
    <name evidence="12" type="ORF">SAMEA104154639_01661</name>
    <name evidence="9" type="ORF">SAMEA2627268_02303</name>
    <name evidence="11" type="ORF">SAMEA2696453_01172</name>
    <name evidence="10" type="ORF">SAMEA2783718_02234</name>
    <name evidence="13" type="ORF">SAMEA3389245_00781</name>
</gene>
<dbReference type="Proteomes" id="UP000490982">
    <property type="component" value="Unassembled WGS sequence"/>
</dbReference>
<evidence type="ECO:0000313" key="17">
    <source>
        <dbReference type="Proteomes" id="UP000311381"/>
    </source>
</evidence>
<dbReference type="PROSITE" id="PS50932">
    <property type="entry name" value="HTH_LACI_2"/>
    <property type="match status" value="1"/>
</dbReference>
<dbReference type="EMBL" id="CABCSJ010000002">
    <property type="protein sequence ID" value="VST64245.1"/>
    <property type="molecule type" value="Genomic_DNA"/>
</dbReference>
<evidence type="ECO:0000313" key="20">
    <source>
        <dbReference type="Proteomes" id="UP000320896"/>
    </source>
</evidence>
<dbReference type="Proteomes" id="UP000254854">
    <property type="component" value="Unassembled WGS sequence"/>
</dbReference>
<dbReference type="EMBL" id="CAASIK010000022">
    <property type="protein sequence ID" value="VNB71224.1"/>
    <property type="molecule type" value="Genomic_DNA"/>
</dbReference>
<keyword evidence="3" id="KW-0804">Transcription</keyword>
<dbReference type="SUPFAM" id="SSF53850">
    <property type="entry name" value="Periplasmic binding protein-like II"/>
    <property type="match status" value="1"/>
</dbReference>
<dbReference type="PANTHER" id="PTHR30146">
    <property type="entry name" value="LACI-RELATED TRANSCRIPTIONAL REPRESSOR"/>
    <property type="match status" value="1"/>
</dbReference>
<proteinExistence type="predicted"/>
<dbReference type="Gene3D" id="3.40.190.10">
    <property type="entry name" value="Periplasmic binding protein-like II"/>
    <property type="match status" value="1"/>
</dbReference>
<dbReference type="Proteomes" id="UP000405447">
    <property type="component" value="Unassembled WGS sequence"/>
</dbReference>
<dbReference type="EMBL" id="CAAULE010000008">
    <property type="protein sequence ID" value="VOG81002.1"/>
    <property type="molecule type" value="Genomic_DNA"/>
</dbReference>
<evidence type="ECO:0000313" key="18">
    <source>
        <dbReference type="Proteomes" id="UP000312530"/>
    </source>
</evidence>
<dbReference type="EMBL" id="WNHS01000052">
    <property type="protein sequence ID" value="MTW25158.1"/>
    <property type="molecule type" value="Genomic_DNA"/>
</dbReference>
<dbReference type="Proteomes" id="UP000311381">
    <property type="component" value="Unassembled WGS sequence"/>
</dbReference>
<evidence type="ECO:0000313" key="12">
    <source>
        <dbReference type="EMBL" id="VSJ53793.1"/>
    </source>
</evidence>
<dbReference type="Pfam" id="PF13416">
    <property type="entry name" value="SBP_bac_8"/>
    <property type="match status" value="1"/>
</dbReference>
<evidence type="ECO:0000313" key="22">
    <source>
        <dbReference type="Proteomes" id="UP000490982"/>
    </source>
</evidence>
<organism evidence="6 22">
    <name type="scientific">Streptococcus pneumoniae</name>
    <dbReference type="NCBI Taxonomy" id="1313"/>
    <lineage>
        <taxon>Bacteria</taxon>
        <taxon>Bacillati</taxon>
        <taxon>Bacillota</taxon>
        <taxon>Bacilli</taxon>
        <taxon>Lactobacillales</taxon>
        <taxon>Streptococcaceae</taxon>
        <taxon>Streptococcus</taxon>
    </lineage>
</organism>
<evidence type="ECO:0000313" key="21">
    <source>
        <dbReference type="Proteomes" id="UP000405447"/>
    </source>
</evidence>
<dbReference type="EMBL" id="UHFW01000006">
    <property type="protein sequence ID" value="SUN91271.1"/>
    <property type="molecule type" value="Genomic_DNA"/>
</dbReference>
<evidence type="ECO:0000313" key="8">
    <source>
        <dbReference type="EMBL" id="TVW84828.1"/>
    </source>
</evidence>
<dbReference type="GO" id="GO:0000976">
    <property type="term" value="F:transcription cis-regulatory region binding"/>
    <property type="evidence" value="ECO:0007669"/>
    <property type="project" value="TreeGrafter"/>
</dbReference>
<reference evidence="6 22" key="5">
    <citation type="submission" date="2019-11" db="EMBL/GenBank/DDBJ databases">
        <title>Growth characteristics of pneumococcus vary with the chemical composition of the capsule and with environmental conditions.</title>
        <authorList>
            <person name="Tothpal A."/>
            <person name="Desobry K."/>
            <person name="Joshi S."/>
            <person name="Wyllie A.L."/>
            <person name="Weinberger D.M."/>
        </authorList>
    </citation>
    <scope>NUCLEOTIDE SEQUENCE [LARGE SCALE GENOMIC DNA]</scope>
    <source>
        <strain evidence="6">Pnumococcus23A</strain>
        <strain evidence="22">pnumococcus23A</strain>
    </source>
</reference>
<evidence type="ECO:0000313" key="13">
    <source>
        <dbReference type="EMBL" id="VST64245.1"/>
    </source>
</evidence>
<dbReference type="AlphaFoldDB" id="A0A0E7ZPQ7"/>
<accession>A0A0E7ZPQ7</accession>
<dbReference type="SUPFAM" id="SSF47413">
    <property type="entry name" value="lambda repressor-like DNA-binding domains"/>
    <property type="match status" value="1"/>
</dbReference>
<feature type="domain" description="HTH lacI-type" evidence="4">
    <location>
        <begin position="2"/>
        <end position="56"/>
    </location>
</feature>
<dbReference type="SMR" id="A0A0E7ZPQ7"/>
<dbReference type="Pfam" id="PF00356">
    <property type="entry name" value="LacI"/>
    <property type="match status" value="1"/>
</dbReference>
<dbReference type="EMBL" id="CKTV01000051">
    <property type="protein sequence ID" value="CJA60574.1"/>
    <property type="molecule type" value="Genomic_DNA"/>
</dbReference>
<dbReference type="EMBL" id="VMWH01000052">
    <property type="protein sequence ID" value="TVW84828.1"/>
    <property type="molecule type" value="Genomic_DNA"/>
</dbReference>
<evidence type="ECO:0000256" key="1">
    <source>
        <dbReference type="ARBA" id="ARBA00023015"/>
    </source>
</evidence>
<dbReference type="Proteomes" id="UP000312530">
    <property type="component" value="Unassembled WGS sequence"/>
</dbReference>
<evidence type="ECO:0000313" key="16">
    <source>
        <dbReference type="Proteomes" id="UP000310822"/>
    </source>
</evidence>
<evidence type="ECO:0000259" key="4">
    <source>
        <dbReference type="PROSITE" id="PS50932"/>
    </source>
</evidence>
<evidence type="ECO:0000313" key="6">
    <source>
        <dbReference type="EMBL" id="MTW25158.1"/>
    </source>
</evidence>
<dbReference type="Proteomes" id="UP000310822">
    <property type="component" value="Unassembled WGS sequence"/>
</dbReference>
<dbReference type="EMBL" id="CAAQRO010000032">
    <property type="protein sequence ID" value="VMD03630.1"/>
    <property type="molecule type" value="Genomic_DNA"/>
</dbReference>
<evidence type="ECO:0000256" key="2">
    <source>
        <dbReference type="ARBA" id="ARBA00023125"/>
    </source>
</evidence>
<evidence type="ECO:0000313" key="14">
    <source>
        <dbReference type="Proteomes" id="UP000043005"/>
    </source>
</evidence>